<gene>
    <name evidence="4" type="ORF">EJN90_02760</name>
</gene>
<dbReference type="AlphaFoldDB" id="A0A3Q9BJD7"/>
<evidence type="ECO:0000256" key="1">
    <source>
        <dbReference type="ARBA" id="ARBA00004241"/>
    </source>
</evidence>
<proteinExistence type="predicted"/>
<evidence type="ECO:0000256" key="2">
    <source>
        <dbReference type="ARBA" id="ARBA00023287"/>
    </source>
</evidence>
<keyword evidence="3" id="KW-0812">Transmembrane</keyword>
<dbReference type="Proteomes" id="UP000273326">
    <property type="component" value="Chromosome"/>
</dbReference>
<comment type="subcellular location">
    <subcellularLocation>
        <location evidence="1">Cell surface</location>
    </subcellularLocation>
</comment>
<evidence type="ECO:0000313" key="5">
    <source>
        <dbReference type="Proteomes" id="UP000273326"/>
    </source>
</evidence>
<dbReference type="GO" id="GO:0009986">
    <property type="term" value="C:cell surface"/>
    <property type="evidence" value="ECO:0007669"/>
    <property type="project" value="UniProtKB-SubCell"/>
</dbReference>
<dbReference type="OrthoDB" id="2165502at2"/>
<dbReference type="GO" id="GO:0030420">
    <property type="term" value="P:establishment of competence for transformation"/>
    <property type="evidence" value="ECO:0007669"/>
    <property type="project" value="UniProtKB-KW"/>
</dbReference>
<reference evidence="5" key="1">
    <citation type="submission" date="2018-12" db="EMBL/GenBank/DDBJ databases">
        <title>Complete genome sequencing of Jeotgalibaca sp. H21T32.</title>
        <authorList>
            <person name="Bae J.-W."/>
            <person name="Lee S.-Y."/>
        </authorList>
    </citation>
    <scope>NUCLEOTIDE SEQUENCE [LARGE SCALE GENOMIC DNA]</scope>
    <source>
        <strain evidence="5">H21T32</strain>
    </source>
</reference>
<sequence length="143" mass="15565">MLEIDLVEEEGMTLVELLASLTLLSVVILLVGSIHIFGQKQYVKQASEASQANELSAGLSSMSRELRGLSADKVAIEEGAIYVDGTILFELVGNQIISKGTAIIAENIERFGCEKSEDGSSIELTLMGENLEEYVTMIYFRGE</sequence>
<evidence type="ECO:0000256" key="3">
    <source>
        <dbReference type="SAM" id="Phobius"/>
    </source>
</evidence>
<name>A0A3Q9BJD7_9LACT</name>
<evidence type="ECO:0000313" key="4">
    <source>
        <dbReference type="EMBL" id="AZP03678.1"/>
    </source>
</evidence>
<protein>
    <recommendedName>
        <fullName evidence="6">Prepilin-type N-terminal cleavage/methylation domain-containing protein</fullName>
    </recommendedName>
</protein>
<dbReference type="KEGG" id="jeh:EJN90_02760"/>
<evidence type="ECO:0008006" key="6">
    <source>
        <dbReference type="Google" id="ProtNLM"/>
    </source>
</evidence>
<keyword evidence="2" id="KW-0178">Competence</keyword>
<keyword evidence="3" id="KW-0472">Membrane</keyword>
<dbReference type="PROSITE" id="PS00409">
    <property type="entry name" value="PROKAR_NTER_METHYL"/>
    <property type="match status" value="1"/>
</dbReference>
<organism evidence="4 5">
    <name type="scientific">Jeotgalibaca ciconiae</name>
    <dbReference type="NCBI Taxonomy" id="2496265"/>
    <lineage>
        <taxon>Bacteria</taxon>
        <taxon>Bacillati</taxon>
        <taxon>Bacillota</taxon>
        <taxon>Bacilli</taxon>
        <taxon>Lactobacillales</taxon>
        <taxon>Carnobacteriaceae</taxon>
        <taxon>Jeotgalibaca</taxon>
    </lineage>
</organism>
<dbReference type="InterPro" id="IPR012902">
    <property type="entry name" value="N_methyl_site"/>
</dbReference>
<accession>A0A3Q9BJD7</accession>
<keyword evidence="3" id="KW-1133">Transmembrane helix</keyword>
<keyword evidence="5" id="KW-1185">Reference proteome</keyword>
<feature type="transmembrane region" description="Helical" evidence="3">
    <location>
        <begin position="17"/>
        <end position="37"/>
    </location>
</feature>
<dbReference type="EMBL" id="CP034465">
    <property type="protein sequence ID" value="AZP03678.1"/>
    <property type="molecule type" value="Genomic_DNA"/>
</dbReference>